<dbReference type="EMBL" id="JBJKBG010000003">
    <property type="protein sequence ID" value="KAL3745963.1"/>
    <property type="molecule type" value="Genomic_DNA"/>
</dbReference>
<proteinExistence type="predicted"/>
<accession>A0ABD3L2Z7</accession>
<name>A0ABD3L2Z7_EUCGL</name>
<protein>
    <submittedName>
        <fullName evidence="1">Uncharacterized protein</fullName>
    </submittedName>
</protein>
<sequence length="154" mass="17055">MRRRRGGGGWCSRGRWRTPMAAALKGESPPNTSATANPIWTVRFAAAMATTGKMEPNHNRISISLVRAMDESVVARSLHIWKSAIGISTSTIAAMASFHERHPLLSLVAAVAFLDCQNPRLFVEGKLLGLEDEAADDEERQRTLGRGRVRWWSE</sequence>
<reference evidence="1 2" key="1">
    <citation type="submission" date="2024-11" db="EMBL/GenBank/DDBJ databases">
        <title>Chromosome-level genome assembly of Eucalyptus globulus Labill. provides insights into its genome evolution.</title>
        <authorList>
            <person name="Li X."/>
        </authorList>
    </citation>
    <scope>NUCLEOTIDE SEQUENCE [LARGE SCALE GENOMIC DNA]</scope>
    <source>
        <strain evidence="1">CL2024</strain>
        <tissue evidence="1">Fresh tender leaves</tissue>
    </source>
</reference>
<gene>
    <name evidence="1" type="ORF">ACJRO7_014977</name>
</gene>
<evidence type="ECO:0000313" key="1">
    <source>
        <dbReference type="EMBL" id="KAL3745963.1"/>
    </source>
</evidence>
<comment type="caution">
    <text evidence="1">The sequence shown here is derived from an EMBL/GenBank/DDBJ whole genome shotgun (WGS) entry which is preliminary data.</text>
</comment>
<dbReference type="Proteomes" id="UP001634007">
    <property type="component" value="Unassembled WGS sequence"/>
</dbReference>
<organism evidence="1 2">
    <name type="scientific">Eucalyptus globulus</name>
    <name type="common">Tasmanian blue gum</name>
    <dbReference type="NCBI Taxonomy" id="34317"/>
    <lineage>
        <taxon>Eukaryota</taxon>
        <taxon>Viridiplantae</taxon>
        <taxon>Streptophyta</taxon>
        <taxon>Embryophyta</taxon>
        <taxon>Tracheophyta</taxon>
        <taxon>Spermatophyta</taxon>
        <taxon>Magnoliopsida</taxon>
        <taxon>eudicotyledons</taxon>
        <taxon>Gunneridae</taxon>
        <taxon>Pentapetalae</taxon>
        <taxon>rosids</taxon>
        <taxon>malvids</taxon>
        <taxon>Myrtales</taxon>
        <taxon>Myrtaceae</taxon>
        <taxon>Myrtoideae</taxon>
        <taxon>Eucalypteae</taxon>
        <taxon>Eucalyptus</taxon>
    </lineage>
</organism>
<dbReference type="AlphaFoldDB" id="A0ABD3L2Z7"/>
<keyword evidence="2" id="KW-1185">Reference proteome</keyword>
<evidence type="ECO:0000313" key="2">
    <source>
        <dbReference type="Proteomes" id="UP001634007"/>
    </source>
</evidence>